<feature type="transmembrane region" description="Helical" evidence="2">
    <location>
        <begin position="305"/>
        <end position="327"/>
    </location>
</feature>
<evidence type="ECO:0000256" key="2">
    <source>
        <dbReference type="SAM" id="Phobius"/>
    </source>
</evidence>
<keyword evidence="2" id="KW-0472">Membrane</keyword>
<keyword evidence="2" id="KW-0812">Transmembrane</keyword>
<feature type="compositionally biased region" description="Pro residues" evidence="1">
    <location>
        <begin position="199"/>
        <end position="209"/>
    </location>
</feature>
<evidence type="ECO:0000313" key="6">
    <source>
        <dbReference type="Proteomes" id="UP001392437"/>
    </source>
</evidence>
<accession>A0AAW0R1V2</accession>
<protein>
    <recommendedName>
        <fullName evidence="3 4">Apple domain-containing protein</fullName>
    </recommendedName>
</protein>
<feature type="region of interest" description="Disordered" evidence="1">
    <location>
        <begin position="187"/>
        <end position="211"/>
    </location>
</feature>
<keyword evidence="2" id="KW-1133">Transmembrane helix</keyword>
<organism evidence="5 6">
    <name type="scientific">Apiospora kogelbergensis</name>
    <dbReference type="NCBI Taxonomy" id="1337665"/>
    <lineage>
        <taxon>Eukaryota</taxon>
        <taxon>Fungi</taxon>
        <taxon>Dikarya</taxon>
        <taxon>Ascomycota</taxon>
        <taxon>Pezizomycotina</taxon>
        <taxon>Sordariomycetes</taxon>
        <taxon>Xylariomycetidae</taxon>
        <taxon>Amphisphaeriales</taxon>
        <taxon>Apiosporaceae</taxon>
        <taxon>Apiospora</taxon>
    </lineage>
</organism>
<evidence type="ECO:0000259" key="3">
    <source>
        <dbReference type="Pfam" id="PF00024"/>
    </source>
</evidence>
<dbReference type="InterPro" id="IPR003609">
    <property type="entry name" value="Pan_app"/>
</dbReference>
<proteinExistence type="predicted"/>
<sequence length="412" mass="42834">MPRRERGADRHAAPVQRAVRLAAGGAGDRGQQTTSLGDCADLCNDHAGPRCDGVVYQSNGHCVLMAAINKGATTLDAGADSAIAAGMLQKPSSSCGTLGSGSIQYANGMMFQITCGKVMSGNDFEVQFQISFEDCMRACAKDNRCGEISFEASQSFGFKNCYLKTPFSRNSAQILDQPSIDTARLIRKSNGNTNNGQVNPPPGAAPPPQTTQVELTRTIVTSATATIAITTTAAGLATGPGVSTVPLAQTKTLTTLVATTIFAKESSGVASGGKTQGSLAPGSANSATDPSVGEVSDGSSSTLKIALPIAGAVAFLGLVAFAVFFFCRRRKRRQRLGGQSEKGWLDLGDGREAGPMGRPPTAESGLIRRDTTISTSEVRNSQNGLKQNRVSMHSYGDPGIPPEFEGPHAVTK</sequence>
<name>A0AAW0R1V2_9PEZI</name>
<reference evidence="5 6" key="1">
    <citation type="submission" date="2023-01" db="EMBL/GenBank/DDBJ databases">
        <title>Analysis of 21 Apiospora genomes using comparative genomics revels a genus with tremendous synthesis potential of carbohydrate active enzymes and secondary metabolites.</title>
        <authorList>
            <person name="Sorensen T."/>
        </authorList>
    </citation>
    <scope>NUCLEOTIDE SEQUENCE [LARGE SCALE GENOMIC DNA]</scope>
    <source>
        <strain evidence="5 6">CBS 117206</strain>
    </source>
</reference>
<evidence type="ECO:0000256" key="1">
    <source>
        <dbReference type="SAM" id="MobiDB-lite"/>
    </source>
</evidence>
<dbReference type="Pfam" id="PF14295">
    <property type="entry name" value="PAN_4"/>
    <property type="match status" value="1"/>
</dbReference>
<feature type="domain" description="Apple" evidence="4">
    <location>
        <begin position="34"/>
        <end position="62"/>
    </location>
</feature>
<dbReference type="AlphaFoldDB" id="A0AAW0R1V2"/>
<comment type="caution">
    <text evidence="5">The sequence shown here is derived from an EMBL/GenBank/DDBJ whole genome shotgun (WGS) entry which is preliminary data.</text>
</comment>
<dbReference type="Proteomes" id="UP001392437">
    <property type="component" value="Unassembled WGS sequence"/>
</dbReference>
<dbReference type="Pfam" id="PF00024">
    <property type="entry name" value="PAN_1"/>
    <property type="match status" value="1"/>
</dbReference>
<dbReference type="Gene3D" id="3.50.4.10">
    <property type="entry name" value="Hepatocyte Growth Factor"/>
    <property type="match status" value="1"/>
</dbReference>
<keyword evidence="6" id="KW-1185">Reference proteome</keyword>
<feature type="compositionally biased region" description="Polar residues" evidence="1">
    <location>
        <begin position="372"/>
        <end position="391"/>
    </location>
</feature>
<evidence type="ECO:0000259" key="4">
    <source>
        <dbReference type="Pfam" id="PF14295"/>
    </source>
</evidence>
<feature type="region of interest" description="Disordered" evidence="1">
    <location>
        <begin position="268"/>
        <end position="298"/>
    </location>
</feature>
<feature type="domain" description="Apple" evidence="3">
    <location>
        <begin position="111"/>
        <end position="181"/>
    </location>
</feature>
<feature type="region of interest" description="Disordered" evidence="1">
    <location>
        <begin position="337"/>
        <end position="412"/>
    </location>
</feature>
<evidence type="ECO:0000313" key="5">
    <source>
        <dbReference type="EMBL" id="KAK8121213.1"/>
    </source>
</evidence>
<gene>
    <name evidence="5" type="ORF">PG999_005333</name>
</gene>
<dbReference type="EMBL" id="JAQQWP010000004">
    <property type="protein sequence ID" value="KAK8121213.1"/>
    <property type="molecule type" value="Genomic_DNA"/>
</dbReference>